<reference evidence="2" key="1">
    <citation type="submission" date="2018-07" db="EMBL/GenBank/DDBJ databases">
        <authorList>
            <person name="Quirk P.G."/>
            <person name="Krulwich T.A."/>
        </authorList>
    </citation>
    <scope>NUCLEOTIDE SEQUENCE</scope>
</reference>
<feature type="compositionally biased region" description="Pro residues" evidence="1">
    <location>
        <begin position="75"/>
        <end position="88"/>
    </location>
</feature>
<name>A0A336LYC1_CULSO</name>
<feature type="compositionally biased region" description="Basic and acidic residues" evidence="1">
    <location>
        <begin position="56"/>
        <end position="72"/>
    </location>
</feature>
<dbReference type="VEuPathDB" id="VectorBase:CSON010390"/>
<proteinExistence type="predicted"/>
<sequence>MEFMKLFVKNPIQENKFVKEPSKRPESNEKLDHFPLKSDCEINCIKQPHFPCKGMHRTEPKPMKLTLTRRDSVQVPPPTASPTYPPNHPWFQPTSP</sequence>
<dbReference type="EMBL" id="UFQT01000041">
    <property type="protein sequence ID" value="SSX18668.1"/>
    <property type="molecule type" value="Genomic_DNA"/>
</dbReference>
<accession>A0A336LYC1</accession>
<feature type="region of interest" description="Disordered" evidence="1">
    <location>
        <begin position="54"/>
        <end position="96"/>
    </location>
</feature>
<gene>
    <name evidence="2" type="primary">CSON010390</name>
</gene>
<dbReference type="AlphaFoldDB" id="A0A336LYC1"/>
<evidence type="ECO:0000313" key="2">
    <source>
        <dbReference type="EMBL" id="SSX18668.1"/>
    </source>
</evidence>
<protein>
    <submittedName>
        <fullName evidence="2">CSON010390 protein</fullName>
    </submittedName>
</protein>
<evidence type="ECO:0000256" key="1">
    <source>
        <dbReference type="SAM" id="MobiDB-lite"/>
    </source>
</evidence>
<organism evidence="2">
    <name type="scientific">Culicoides sonorensis</name>
    <name type="common">Biting midge</name>
    <dbReference type="NCBI Taxonomy" id="179676"/>
    <lineage>
        <taxon>Eukaryota</taxon>
        <taxon>Metazoa</taxon>
        <taxon>Ecdysozoa</taxon>
        <taxon>Arthropoda</taxon>
        <taxon>Hexapoda</taxon>
        <taxon>Insecta</taxon>
        <taxon>Pterygota</taxon>
        <taxon>Neoptera</taxon>
        <taxon>Endopterygota</taxon>
        <taxon>Diptera</taxon>
        <taxon>Nematocera</taxon>
        <taxon>Chironomoidea</taxon>
        <taxon>Ceratopogonidae</taxon>
        <taxon>Ceratopogoninae</taxon>
        <taxon>Culicoides</taxon>
        <taxon>Monoculicoides</taxon>
    </lineage>
</organism>